<organism evidence="15">
    <name type="scientific">Scolopendra viridis</name>
    <name type="common">Giant centipede</name>
    <dbReference type="NCBI Taxonomy" id="118503"/>
    <lineage>
        <taxon>Eukaryota</taxon>
        <taxon>Metazoa</taxon>
        <taxon>Ecdysozoa</taxon>
        <taxon>Arthropoda</taxon>
        <taxon>Myriapoda</taxon>
        <taxon>Chilopoda</taxon>
        <taxon>Pleurostigmophora</taxon>
        <taxon>Scolopendromorpha</taxon>
        <taxon>Scolopendridae</taxon>
        <taxon>Scolopendra</taxon>
    </lineage>
</organism>
<evidence type="ECO:0000256" key="4">
    <source>
        <dbReference type="ARBA" id="ARBA00022737"/>
    </source>
</evidence>
<accession>A0A4D5R9B4</accession>
<evidence type="ECO:0000256" key="1">
    <source>
        <dbReference type="ARBA" id="ARBA00000971"/>
    </source>
</evidence>
<dbReference type="InterPro" id="IPR011992">
    <property type="entry name" value="EF-hand-dom_pair"/>
</dbReference>
<evidence type="ECO:0000256" key="7">
    <source>
        <dbReference type="ARBA" id="ARBA00023110"/>
    </source>
</evidence>
<evidence type="ECO:0000259" key="13">
    <source>
        <dbReference type="PROSITE" id="PS50059"/>
    </source>
</evidence>
<evidence type="ECO:0000259" key="14">
    <source>
        <dbReference type="PROSITE" id="PS50222"/>
    </source>
</evidence>
<keyword evidence="4" id="KW-0677">Repeat</keyword>
<dbReference type="AlphaFoldDB" id="A0A4D5R9B4"/>
<evidence type="ECO:0000256" key="2">
    <source>
        <dbReference type="ARBA" id="ARBA00013194"/>
    </source>
</evidence>
<dbReference type="PROSITE" id="PS50222">
    <property type="entry name" value="EF_HAND_2"/>
    <property type="match status" value="2"/>
</dbReference>
<dbReference type="EC" id="5.2.1.8" evidence="2 10"/>
<dbReference type="SUPFAM" id="SSF54534">
    <property type="entry name" value="FKBP-like"/>
    <property type="match status" value="1"/>
</dbReference>
<name>A0A4D5R9B4_SCOVI</name>
<dbReference type="PANTHER" id="PTHR46222">
    <property type="entry name" value="PEPTIDYL-PROLYL CIS-TRANS ISOMERASE FKBP7/14"/>
    <property type="match status" value="1"/>
</dbReference>
<keyword evidence="5" id="KW-0256">Endoplasmic reticulum</keyword>
<dbReference type="InterPro" id="IPR046357">
    <property type="entry name" value="PPIase_dom_sf"/>
</dbReference>
<feature type="chain" id="PRO_5020023126" description="peptidylprolyl isomerase" evidence="12">
    <location>
        <begin position="23"/>
        <end position="209"/>
    </location>
</feature>
<dbReference type="InterPro" id="IPR018247">
    <property type="entry name" value="EF_Hand_1_Ca_BS"/>
</dbReference>
<keyword evidence="8" id="KW-0325">Glycoprotein</keyword>
<sequence>MNAVRSLFTISVLAIFSDGADDLQIETLFKPESCERQSKDGDLLTMHYTGVLASDGSKFDSSYDSNHPFTFQLGQRHVIAGWDEGLREMCVGEKRKLTVPPHLGYGEVGAGDKIPANAELIFEVELVNISEAPPPANVFKQIDADEDGLLSREEVSDYLGKQVPEELKEDGKQPFDQDQLVEEIFHHEDKDRNGFISHEEFTGPKHDEL</sequence>
<proteinExistence type="predicted"/>
<feature type="domain" description="EF-hand" evidence="14">
    <location>
        <begin position="176"/>
        <end position="209"/>
    </location>
</feature>
<evidence type="ECO:0000256" key="9">
    <source>
        <dbReference type="ARBA" id="ARBA00023235"/>
    </source>
</evidence>
<reference evidence="15" key="1">
    <citation type="journal article" date="2018" name="Toxicon">
        <title>Venom-gland transcriptomics and venom proteomics of the giant Florida blue centipede, Scolopendra viridis.</title>
        <authorList>
            <person name="Ward M.J."/>
            <person name="Rokyta D.R."/>
        </authorList>
    </citation>
    <scope>NUCLEOTIDE SEQUENCE</scope>
    <source>
        <tissue evidence="15">Venom gland</tissue>
    </source>
</reference>
<dbReference type="PROSITE" id="PS50059">
    <property type="entry name" value="FKBP_PPIASE"/>
    <property type="match status" value="1"/>
</dbReference>
<dbReference type="InterPro" id="IPR001179">
    <property type="entry name" value="PPIase_FKBP_dom"/>
</dbReference>
<dbReference type="InterPro" id="IPR052273">
    <property type="entry name" value="PPIase_FKBP"/>
</dbReference>
<dbReference type="PROSITE" id="PS00018">
    <property type="entry name" value="EF_HAND_1"/>
    <property type="match status" value="2"/>
</dbReference>
<dbReference type="Gene3D" id="3.10.50.40">
    <property type="match status" value="1"/>
</dbReference>
<feature type="signal peptide" evidence="12">
    <location>
        <begin position="1"/>
        <end position="22"/>
    </location>
</feature>
<dbReference type="SUPFAM" id="SSF47473">
    <property type="entry name" value="EF-hand"/>
    <property type="match status" value="1"/>
</dbReference>
<dbReference type="Gene3D" id="1.10.238.10">
    <property type="entry name" value="EF-hand"/>
    <property type="match status" value="1"/>
</dbReference>
<dbReference type="InterPro" id="IPR002048">
    <property type="entry name" value="EF_hand_dom"/>
</dbReference>
<evidence type="ECO:0000256" key="5">
    <source>
        <dbReference type="ARBA" id="ARBA00022824"/>
    </source>
</evidence>
<keyword evidence="3 12" id="KW-0732">Signal</keyword>
<comment type="catalytic activity">
    <reaction evidence="1 10">
        <text>[protein]-peptidylproline (omega=180) = [protein]-peptidylproline (omega=0)</text>
        <dbReference type="Rhea" id="RHEA:16237"/>
        <dbReference type="Rhea" id="RHEA-COMP:10747"/>
        <dbReference type="Rhea" id="RHEA-COMP:10748"/>
        <dbReference type="ChEBI" id="CHEBI:83833"/>
        <dbReference type="ChEBI" id="CHEBI:83834"/>
        <dbReference type="EC" id="5.2.1.8"/>
    </reaction>
</comment>
<dbReference type="CDD" id="cd00051">
    <property type="entry name" value="EFh"/>
    <property type="match status" value="1"/>
</dbReference>
<dbReference type="FunFam" id="3.10.50.40:FF:000006">
    <property type="entry name" value="Peptidyl-prolyl cis-trans isomerase"/>
    <property type="match status" value="1"/>
</dbReference>
<dbReference type="GO" id="GO:0003755">
    <property type="term" value="F:peptidyl-prolyl cis-trans isomerase activity"/>
    <property type="evidence" value="ECO:0007669"/>
    <property type="project" value="UniProtKB-KW"/>
</dbReference>
<dbReference type="PANTHER" id="PTHR46222:SF3">
    <property type="entry name" value="PEPTIDYLPROLYL ISOMERASE"/>
    <property type="match status" value="1"/>
</dbReference>
<evidence type="ECO:0000256" key="8">
    <source>
        <dbReference type="ARBA" id="ARBA00023180"/>
    </source>
</evidence>
<feature type="region of interest" description="Disordered" evidence="11">
    <location>
        <begin position="187"/>
        <end position="209"/>
    </location>
</feature>
<feature type="domain" description="EF-hand" evidence="14">
    <location>
        <begin position="137"/>
        <end position="165"/>
    </location>
</feature>
<evidence type="ECO:0000313" key="15">
    <source>
        <dbReference type="EMBL" id="MIC88641.1"/>
    </source>
</evidence>
<evidence type="ECO:0000256" key="12">
    <source>
        <dbReference type="SAM" id="SignalP"/>
    </source>
</evidence>
<protein>
    <recommendedName>
        <fullName evidence="2 10">peptidylprolyl isomerase</fullName>
        <ecNumber evidence="2 10">5.2.1.8</ecNumber>
    </recommendedName>
</protein>
<dbReference type="EMBL" id="GGNE01000100">
    <property type="protein sequence ID" value="MIC88641.1"/>
    <property type="molecule type" value="Transcribed_RNA"/>
</dbReference>
<feature type="domain" description="PPIase FKBP-type" evidence="13">
    <location>
        <begin position="41"/>
        <end position="130"/>
    </location>
</feature>
<dbReference type="Pfam" id="PF00254">
    <property type="entry name" value="FKBP_C"/>
    <property type="match status" value="1"/>
</dbReference>
<keyword evidence="9 10" id="KW-0413">Isomerase</keyword>
<evidence type="ECO:0000256" key="3">
    <source>
        <dbReference type="ARBA" id="ARBA00022729"/>
    </source>
</evidence>
<dbReference type="GO" id="GO:0005783">
    <property type="term" value="C:endoplasmic reticulum"/>
    <property type="evidence" value="ECO:0007669"/>
    <property type="project" value="UniProtKB-ARBA"/>
</dbReference>
<evidence type="ECO:0000256" key="10">
    <source>
        <dbReference type="PROSITE-ProRule" id="PRU00277"/>
    </source>
</evidence>
<dbReference type="Pfam" id="PF13499">
    <property type="entry name" value="EF-hand_7"/>
    <property type="match status" value="1"/>
</dbReference>
<keyword evidence="6" id="KW-0106">Calcium</keyword>
<dbReference type="GO" id="GO:0005509">
    <property type="term" value="F:calcium ion binding"/>
    <property type="evidence" value="ECO:0007669"/>
    <property type="project" value="InterPro"/>
</dbReference>
<keyword evidence="7 10" id="KW-0697">Rotamase</keyword>
<evidence type="ECO:0000256" key="6">
    <source>
        <dbReference type="ARBA" id="ARBA00022837"/>
    </source>
</evidence>
<evidence type="ECO:0000256" key="11">
    <source>
        <dbReference type="SAM" id="MobiDB-lite"/>
    </source>
</evidence>